<comment type="catalytic activity">
    <reaction evidence="14">
        <text>L-lysyl-[protein] + 3 S-adenosyl-L-methionine = N(6),N(6),N(6)-trimethyl-L-lysyl-[protein] + 3 S-adenosyl-L-homocysteine + 3 H(+)</text>
        <dbReference type="Rhea" id="RHEA:54192"/>
        <dbReference type="Rhea" id="RHEA-COMP:9752"/>
        <dbReference type="Rhea" id="RHEA-COMP:13826"/>
        <dbReference type="ChEBI" id="CHEBI:15378"/>
        <dbReference type="ChEBI" id="CHEBI:29969"/>
        <dbReference type="ChEBI" id="CHEBI:57856"/>
        <dbReference type="ChEBI" id="CHEBI:59789"/>
        <dbReference type="ChEBI" id="CHEBI:61961"/>
    </reaction>
    <physiologicalReaction direction="left-to-right" evidence="14">
        <dbReference type="Rhea" id="RHEA:54193"/>
    </physiologicalReaction>
</comment>
<dbReference type="GO" id="GO:0140955">
    <property type="term" value="F:histone H3K36 trimethyltransferase activity"/>
    <property type="evidence" value="ECO:0007669"/>
    <property type="project" value="UniProtKB-EC"/>
</dbReference>
<dbReference type="GO" id="GO:0032259">
    <property type="term" value="P:methylation"/>
    <property type="evidence" value="ECO:0007669"/>
    <property type="project" value="UniProtKB-KW"/>
</dbReference>
<evidence type="ECO:0000256" key="8">
    <source>
        <dbReference type="ARBA" id="ARBA00022771"/>
    </source>
</evidence>
<dbReference type="SUPFAM" id="SSF82199">
    <property type="entry name" value="SET domain"/>
    <property type="match status" value="1"/>
</dbReference>
<dbReference type="SUPFAM" id="SSF144232">
    <property type="entry name" value="HIT/MYND zinc finger-like"/>
    <property type="match status" value="1"/>
</dbReference>
<dbReference type="InterPro" id="IPR001214">
    <property type="entry name" value="SET_dom"/>
</dbReference>
<evidence type="ECO:0000256" key="9">
    <source>
        <dbReference type="ARBA" id="ARBA00022833"/>
    </source>
</evidence>
<dbReference type="GO" id="GO:0005737">
    <property type="term" value="C:cytoplasm"/>
    <property type="evidence" value="ECO:0007669"/>
    <property type="project" value="UniProtKB-SubCell"/>
</dbReference>
<dbReference type="GO" id="GO:0045814">
    <property type="term" value="P:negative regulation of gene expression, epigenetic"/>
    <property type="evidence" value="ECO:0007669"/>
    <property type="project" value="TreeGrafter"/>
</dbReference>
<proteinExistence type="predicted"/>
<gene>
    <name evidence="19" type="ORF">PSYICH_LOCUS14575</name>
</gene>
<organism evidence="19 20">
    <name type="scientific">Psylliodes chrysocephalus</name>
    <dbReference type="NCBI Taxonomy" id="3402493"/>
    <lineage>
        <taxon>Eukaryota</taxon>
        <taxon>Metazoa</taxon>
        <taxon>Ecdysozoa</taxon>
        <taxon>Arthropoda</taxon>
        <taxon>Hexapoda</taxon>
        <taxon>Insecta</taxon>
        <taxon>Pterygota</taxon>
        <taxon>Neoptera</taxon>
        <taxon>Endopterygota</taxon>
        <taxon>Coleoptera</taxon>
        <taxon>Polyphaga</taxon>
        <taxon>Cucujiformia</taxon>
        <taxon>Chrysomeloidea</taxon>
        <taxon>Chrysomelidae</taxon>
        <taxon>Galerucinae</taxon>
        <taxon>Alticini</taxon>
        <taxon>Psylliodes</taxon>
    </lineage>
</organism>
<evidence type="ECO:0000256" key="15">
    <source>
        <dbReference type="ARBA" id="ARBA00049768"/>
    </source>
</evidence>
<dbReference type="EC" id="2.1.1.372" evidence="10"/>
<evidence type="ECO:0000256" key="2">
    <source>
        <dbReference type="ARBA" id="ARBA00012178"/>
    </source>
</evidence>
<reference evidence="19" key="1">
    <citation type="submission" date="2022-01" db="EMBL/GenBank/DDBJ databases">
        <authorList>
            <person name="King R."/>
        </authorList>
    </citation>
    <scope>NUCLEOTIDE SEQUENCE</scope>
</reference>
<dbReference type="GO" id="GO:0008270">
    <property type="term" value="F:zinc ion binding"/>
    <property type="evidence" value="ECO:0007669"/>
    <property type="project" value="UniProtKB-KW"/>
</dbReference>
<dbReference type="GO" id="GO:0140943">
    <property type="term" value="F:histone H4K20 trimethyltransferase activity"/>
    <property type="evidence" value="ECO:0007669"/>
    <property type="project" value="UniProtKB-EC"/>
</dbReference>
<dbReference type="InterPro" id="IPR044422">
    <property type="entry name" value="SMYD5_SET"/>
</dbReference>
<dbReference type="InterPro" id="IPR046341">
    <property type="entry name" value="SET_dom_sf"/>
</dbReference>
<dbReference type="PANTHER" id="PTHR46402">
    <property type="entry name" value="SET AND MYND DOMAIN-CONTAINING PROTEIN 5"/>
    <property type="match status" value="1"/>
</dbReference>
<dbReference type="EC" id="2.1.1.359" evidence="2"/>
<dbReference type="EMBL" id="OV651820">
    <property type="protein sequence ID" value="CAH1114398.1"/>
    <property type="molecule type" value="Genomic_DNA"/>
</dbReference>
<keyword evidence="20" id="KW-1185">Reference proteome</keyword>
<evidence type="ECO:0000256" key="1">
    <source>
        <dbReference type="ARBA" id="ARBA00004496"/>
    </source>
</evidence>
<comment type="catalytic activity">
    <reaction evidence="12">
        <text>L-lysyl(36)-[histone H3] + 3 S-adenosyl-L-methionine = N(6),N(6),N(6)-trimethyl-L-lysyl(36)-[histone H3] + 3 S-adenosyl-L-homocysteine + 3 H(+)</text>
        <dbReference type="Rhea" id="RHEA:60324"/>
        <dbReference type="Rhea" id="RHEA-COMP:9785"/>
        <dbReference type="Rhea" id="RHEA-COMP:15536"/>
        <dbReference type="ChEBI" id="CHEBI:15378"/>
        <dbReference type="ChEBI" id="CHEBI:29969"/>
        <dbReference type="ChEBI" id="CHEBI:57856"/>
        <dbReference type="ChEBI" id="CHEBI:59789"/>
        <dbReference type="ChEBI" id="CHEBI:61961"/>
        <dbReference type="EC" id="2.1.1.359"/>
    </reaction>
</comment>
<evidence type="ECO:0000313" key="19">
    <source>
        <dbReference type="EMBL" id="CAH1114398.1"/>
    </source>
</evidence>
<keyword evidence="6" id="KW-0949">S-adenosyl-L-methionine</keyword>
<evidence type="ECO:0000256" key="16">
    <source>
        <dbReference type="ARBA" id="ARBA00049789"/>
    </source>
</evidence>
<keyword evidence="8" id="KW-0863">Zinc-finger</keyword>
<protein>
    <recommendedName>
        <fullName evidence="15">Protein-lysine N-trimethyltransferase SMYD5</fullName>
        <ecNumber evidence="2">2.1.1.359</ecNumber>
        <ecNumber evidence="10">2.1.1.372</ecNumber>
    </recommendedName>
    <alternativeName>
        <fullName evidence="11">SET and MYND domain-containing protein 5</fullName>
    </alternativeName>
    <alternativeName>
        <fullName evidence="16">[histone H3]-lysine20 N-trimethyltransferase SMYD5</fullName>
    </alternativeName>
    <alternativeName>
        <fullName evidence="17">[histone H4]-lysine36 N-trimethyltransferase SMYD5</fullName>
    </alternativeName>
</protein>
<keyword evidence="3" id="KW-0963">Cytoplasm</keyword>
<comment type="subcellular location">
    <subcellularLocation>
        <location evidence="1">Cytoplasm</location>
    </subcellularLocation>
</comment>
<keyword evidence="5" id="KW-0808">Transferase</keyword>
<keyword evidence="7" id="KW-0479">Metal-binding</keyword>
<evidence type="ECO:0000256" key="3">
    <source>
        <dbReference type="ARBA" id="ARBA00022490"/>
    </source>
</evidence>
<evidence type="ECO:0000256" key="7">
    <source>
        <dbReference type="ARBA" id="ARBA00022723"/>
    </source>
</evidence>
<dbReference type="CDD" id="cd10521">
    <property type="entry name" value="SET_SMYD5"/>
    <property type="match status" value="1"/>
</dbReference>
<accession>A0A9P0GMI6</accession>
<feature type="domain" description="SET" evidence="18">
    <location>
        <begin position="1"/>
        <end position="337"/>
    </location>
</feature>
<comment type="catalytic activity">
    <reaction evidence="13">
        <text>L-lysyl(20)-[histone H4] + 3 S-adenosyl-L-methionine = N(6),N(6),N(6)-trimethyl-L-lysyl(20)-[histone H4] + 3 S-adenosyl-L-homocysteine + 3 H(+)</text>
        <dbReference type="Rhea" id="RHEA:64456"/>
        <dbReference type="Rhea" id="RHEA-COMP:15554"/>
        <dbReference type="Rhea" id="RHEA-COMP:15998"/>
        <dbReference type="ChEBI" id="CHEBI:15378"/>
        <dbReference type="ChEBI" id="CHEBI:29969"/>
        <dbReference type="ChEBI" id="CHEBI:57856"/>
        <dbReference type="ChEBI" id="CHEBI:59789"/>
        <dbReference type="ChEBI" id="CHEBI:61961"/>
        <dbReference type="EC" id="2.1.1.372"/>
    </reaction>
</comment>
<name>A0A9P0GMI6_9CUCU</name>
<evidence type="ECO:0000256" key="13">
    <source>
        <dbReference type="ARBA" id="ARBA00048081"/>
    </source>
</evidence>
<dbReference type="OrthoDB" id="438641at2759"/>
<keyword evidence="9" id="KW-0862">Zinc</keyword>
<keyword evidence="4" id="KW-0489">Methyltransferase</keyword>
<evidence type="ECO:0000256" key="10">
    <source>
        <dbReference type="ARBA" id="ARBA00024057"/>
    </source>
</evidence>
<evidence type="ECO:0000256" key="6">
    <source>
        <dbReference type="ARBA" id="ARBA00022691"/>
    </source>
</evidence>
<evidence type="ECO:0000256" key="12">
    <source>
        <dbReference type="ARBA" id="ARBA00047545"/>
    </source>
</evidence>
<dbReference type="SMART" id="SM00317">
    <property type="entry name" value="SET"/>
    <property type="match status" value="1"/>
</dbReference>
<dbReference type="PANTHER" id="PTHR46402:SF2">
    <property type="entry name" value="HISTONE-LYSINE N-TRIMETHYLTRANSFERASE SMYD5"/>
    <property type="match status" value="1"/>
</dbReference>
<evidence type="ECO:0000256" key="11">
    <source>
        <dbReference type="ARBA" id="ARBA00033038"/>
    </source>
</evidence>
<evidence type="ECO:0000313" key="20">
    <source>
        <dbReference type="Proteomes" id="UP001153636"/>
    </source>
</evidence>
<dbReference type="AlphaFoldDB" id="A0A9P0GMI6"/>
<sequence>MNVEVRVTDSSKGKGLYAKCKILKESLIFEEDPLVSCQFSWNSAYRYLACDHCLRPLETAQENASRLSGHPIDLPYPECCTTDKSKFTKCSTCFTQYCSEECKTQALEQYHSIICLQTQDKNSAHPLEQLNEAWKQVHYPPETNSIFLIVRLLARILKAPNKEIAIAQTLQFCHRTVNEDADLAHKLLGDKFADQLSLLHNKFIAVVPHEGIEQFLSYEGFLSLLALIGTNGQGVGTSAISEWARNAESLLLSDDDKKVLDSFIDHLYQQMDENVGEFLNNEGVALYSLQSTCNHSCSPNAEPKFLHNNHRLSLVATQDIEEGEEIFISYLDECFLNRSRHSRMKELMRNYLFVCQCPKCESEADQEDVTSEEEEDMSE</sequence>
<evidence type="ECO:0000256" key="5">
    <source>
        <dbReference type="ARBA" id="ARBA00022679"/>
    </source>
</evidence>
<dbReference type="Gene3D" id="2.170.270.10">
    <property type="entry name" value="SET domain"/>
    <property type="match status" value="1"/>
</dbReference>
<evidence type="ECO:0000259" key="18">
    <source>
        <dbReference type="SMART" id="SM00317"/>
    </source>
</evidence>
<dbReference type="Pfam" id="PF00856">
    <property type="entry name" value="SET"/>
    <property type="match status" value="1"/>
</dbReference>
<evidence type="ECO:0000256" key="17">
    <source>
        <dbReference type="ARBA" id="ARBA00049806"/>
    </source>
</evidence>
<evidence type="ECO:0000256" key="4">
    <source>
        <dbReference type="ARBA" id="ARBA00022603"/>
    </source>
</evidence>
<evidence type="ECO:0000256" key="14">
    <source>
        <dbReference type="ARBA" id="ARBA00049497"/>
    </source>
</evidence>
<dbReference type="Proteomes" id="UP001153636">
    <property type="component" value="Chromosome 8"/>
</dbReference>